<dbReference type="Proteomes" id="UP001286174">
    <property type="component" value="Unassembled WGS sequence"/>
</dbReference>
<dbReference type="InterPro" id="IPR038729">
    <property type="entry name" value="Rad50/SbcC_AAA"/>
</dbReference>
<dbReference type="PANTHER" id="PTHR32114:SF2">
    <property type="entry name" value="ABC TRANSPORTER ABCH.3"/>
    <property type="match status" value="1"/>
</dbReference>
<protein>
    <recommendedName>
        <fullName evidence="3">Nuclease SbcCD subunit C</fullName>
    </recommendedName>
</protein>
<dbReference type="RefSeq" id="WP_370595842.1">
    <property type="nucleotide sequence ID" value="NZ_JALBUR010000008.1"/>
</dbReference>
<feature type="coiled-coil region" evidence="4">
    <location>
        <begin position="289"/>
        <end position="366"/>
    </location>
</feature>
<dbReference type="SUPFAM" id="SSF52540">
    <property type="entry name" value="P-loop containing nucleoside triphosphate hydrolases"/>
    <property type="match status" value="1"/>
</dbReference>
<evidence type="ECO:0000256" key="2">
    <source>
        <dbReference type="ARBA" id="ARBA00011322"/>
    </source>
</evidence>
<dbReference type="PANTHER" id="PTHR32114">
    <property type="entry name" value="ABC TRANSPORTER ABCH.3"/>
    <property type="match status" value="1"/>
</dbReference>
<feature type="coiled-coil region" evidence="4">
    <location>
        <begin position="559"/>
        <end position="586"/>
    </location>
</feature>
<evidence type="ECO:0000256" key="3">
    <source>
        <dbReference type="ARBA" id="ARBA00013368"/>
    </source>
</evidence>
<dbReference type="GO" id="GO:0006302">
    <property type="term" value="P:double-strand break repair"/>
    <property type="evidence" value="ECO:0007669"/>
    <property type="project" value="InterPro"/>
</dbReference>
<dbReference type="Gene3D" id="3.40.50.300">
    <property type="entry name" value="P-loop containing nucleotide triphosphate hydrolases"/>
    <property type="match status" value="2"/>
</dbReference>
<dbReference type="InterPro" id="IPR027417">
    <property type="entry name" value="P-loop_NTPase"/>
</dbReference>
<reference evidence="6 7" key="1">
    <citation type="submission" date="2022-03" db="EMBL/GenBank/DDBJ databases">
        <title>Novel taxa within the pig intestine.</title>
        <authorList>
            <person name="Wylensek D."/>
            <person name="Bishof K."/>
            <person name="Afrizal A."/>
            <person name="Clavel T."/>
        </authorList>
    </citation>
    <scope>NUCLEOTIDE SEQUENCE [LARGE SCALE GENOMIC DNA]</scope>
    <source>
        <strain evidence="6 7">CLA-KB-P133</strain>
    </source>
</reference>
<evidence type="ECO:0000313" key="6">
    <source>
        <dbReference type="EMBL" id="MDX8419404.1"/>
    </source>
</evidence>
<dbReference type="Pfam" id="PF13476">
    <property type="entry name" value="AAA_23"/>
    <property type="match status" value="1"/>
</dbReference>
<comment type="similarity">
    <text evidence="1">Belongs to the SMC family. SbcC subfamily.</text>
</comment>
<dbReference type="Pfam" id="PF13558">
    <property type="entry name" value="SbcC_Walker_B"/>
    <property type="match status" value="1"/>
</dbReference>
<evidence type="ECO:0000259" key="5">
    <source>
        <dbReference type="Pfam" id="PF13476"/>
    </source>
</evidence>
<dbReference type="AlphaFoldDB" id="A0AB35U3Y5"/>
<proteinExistence type="inferred from homology"/>
<keyword evidence="7" id="KW-1185">Reference proteome</keyword>
<evidence type="ECO:0000256" key="1">
    <source>
        <dbReference type="ARBA" id="ARBA00006930"/>
    </source>
</evidence>
<feature type="domain" description="Rad50/SbcC-type AAA" evidence="5">
    <location>
        <begin position="5"/>
        <end position="204"/>
    </location>
</feature>
<gene>
    <name evidence="6" type="ORF">MOZ60_04760</name>
</gene>
<evidence type="ECO:0000313" key="7">
    <source>
        <dbReference type="Proteomes" id="UP001286174"/>
    </source>
</evidence>
<comment type="caution">
    <text evidence="6">The sequence shown here is derived from an EMBL/GenBank/DDBJ whole genome shotgun (WGS) entry which is preliminary data.</text>
</comment>
<dbReference type="GO" id="GO:0016887">
    <property type="term" value="F:ATP hydrolysis activity"/>
    <property type="evidence" value="ECO:0007669"/>
    <property type="project" value="InterPro"/>
</dbReference>
<dbReference type="EMBL" id="JALBUR010000008">
    <property type="protein sequence ID" value="MDX8419404.1"/>
    <property type="molecule type" value="Genomic_DNA"/>
</dbReference>
<keyword evidence="4" id="KW-0175">Coiled coil</keyword>
<name>A0AB35U3Y5_9FIRM</name>
<comment type="subunit">
    <text evidence="2">Heterodimer of SbcC and SbcD.</text>
</comment>
<evidence type="ECO:0000256" key="4">
    <source>
        <dbReference type="SAM" id="Coils"/>
    </source>
</evidence>
<sequence>MRPLRLEMCAFGPYAKPTVLDFSLLGDSGLYLITGDTGAGKTTIFDAITYALYGRTSGDNRNVKTLRSQYVDNSVKTYVKLDFSYGGKTYHVLRKLRYQKEKDLLTQDAELTMPDGSITAKSTQVTKKIEEILKIDCDQFAQIVMIAQGSFRQLLTADTKQRVKLFQDLFHTGNYQKLMLKLEDERRTAADKVNTEMTALQSAIAFLQGNDACDLSHWNSDNPFLQQEQFSAEVHKAIDFDKAEKEKLEKQVQERTDANAILSRTIGQKEETAGRYAKLHAVEKKIPAAEEALRTKQNILHAKQEAQEDEAIATLQVQLAREKEQLPKYDMLEQAGMELKNSKKKLADLQKQIGLNQKRLETAESTLAKDHQKQQACKDVPAKKIQMESELQIKQNRLSQLHAIVLLEQAIHKTQIDKARVKQLVETTLCAYENANHVYMENRSVFFREQAGLLASGLQEGEPCPVCGSVHHPSLAHLAKGAPDQKTVEELERKSLQAKKDSDAAHQKLSGVMAKLQEQQKNLGNALAQAGVSDPAALNDAIAKISREITSDQQNIDVLLKQEKELHQIETEIDALSKETDMMRTQLQEVTLQESKQQGEILQAKQKIEILQKDLAYADAASARRAIKALTQQVAERQKIWQQVQQDVINAQQILRDLEMEKKTYEASLPDGDEAGFRRNLAKDQASLVHSQDTLSALQRSLSVISHRLKNNEDTFTKVNTGMKKLARLQKHYDLVRSLADTADSHLSGKEKLTLEEYVQMHYFDEILYYANRRYRQMSSGQYELVRHQDHLGRQSHAALALDVIDHYNDTVRPVDSLSGGESFLASMSLALGLSDATQDHAHVQMDAMFIDEGFGSLDEESLAQAVDTLSSISEADRLIGIISHVSQLEERISRKIVVKKNLQEDGGSTAKIVID</sequence>
<accession>A0AB35U3Y5</accession>
<organism evidence="6 7">
    <name type="scientific">Grylomicrobium aquisgranensis</name>
    <dbReference type="NCBI Taxonomy" id="2926318"/>
    <lineage>
        <taxon>Bacteria</taxon>
        <taxon>Bacillati</taxon>
        <taxon>Bacillota</taxon>
        <taxon>Erysipelotrichia</taxon>
        <taxon>Erysipelotrichales</taxon>
        <taxon>Erysipelotrichaceae</taxon>
        <taxon>Grylomicrobium</taxon>
    </lineage>
</organism>